<name>A0A521FBK8_9SPHI</name>
<dbReference type="Proteomes" id="UP000320300">
    <property type="component" value="Unassembled WGS sequence"/>
</dbReference>
<keyword evidence="2" id="KW-1185">Reference proteome</keyword>
<proteinExistence type="predicted"/>
<evidence type="ECO:0000313" key="2">
    <source>
        <dbReference type="Proteomes" id="UP000320300"/>
    </source>
</evidence>
<evidence type="ECO:0000313" key="1">
    <source>
        <dbReference type="EMBL" id="SMO93516.1"/>
    </source>
</evidence>
<dbReference type="EMBL" id="FXTN01000011">
    <property type="protein sequence ID" value="SMO93516.1"/>
    <property type="molecule type" value="Genomic_DNA"/>
</dbReference>
<sequence>MPHSRAAIAGTKWRATFLLLLLMRRLIFINGGYHFACGRIIFILARHECQECKIDTYYKSKVFH</sequence>
<reference evidence="1 2" key="1">
    <citation type="submission" date="2017-05" db="EMBL/GenBank/DDBJ databases">
        <authorList>
            <person name="Varghese N."/>
            <person name="Submissions S."/>
        </authorList>
    </citation>
    <scope>NUCLEOTIDE SEQUENCE [LARGE SCALE GENOMIC DNA]</scope>
    <source>
        <strain evidence="1 2">DSM 19036</strain>
    </source>
</reference>
<protein>
    <submittedName>
        <fullName evidence="1">Uncharacterized protein</fullName>
    </submittedName>
</protein>
<gene>
    <name evidence="1" type="ORF">SAMN06265348_11157</name>
</gene>
<accession>A0A521FBK8</accession>
<dbReference type="AlphaFoldDB" id="A0A521FBK8"/>
<organism evidence="1 2">
    <name type="scientific">Pedobacter westerhofensis</name>
    <dbReference type="NCBI Taxonomy" id="425512"/>
    <lineage>
        <taxon>Bacteria</taxon>
        <taxon>Pseudomonadati</taxon>
        <taxon>Bacteroidota</taxon>
        <taxon>Sphingobacteriia</taxon>
        <taxon>Sphingobacteriales</taxon>
        <taxon>Sphingobacteriaceae</taxon>
        <taxon>Pedobacter</taxon>
    </lineage>
</organism>